<dbReference type="EMBL" id="BMNC01000001">
    <property type="protein sequence ID" value="GGM75306.1"/>
    <property type="molecule type" value="Genomic_DNA"/>
</dbReference>
<evidence type="ECO:0000313" key="3">
    <source>
        <dbReference type="Proteomes" id="UP000597656"/>
    </source>
</evidence>
<reference evidence="3" key="1">
    <citation type="journal article" date="2019" name="Int. J. Syst. Evol. Microbiol.">
        <title>The Global Catalogue of Microorganisms (GCM) 10K type strain sequencing project: providing services to taxonomists for standard genome sequencing and annotation.</title>
        <authorList>
            <consortium name="The Broad Institute Genomics Platform"/>
            <consortium name="The Broad Institute Genome Sequencing Center for Infectious Disease"/>
            <person name="Wu L."/>
            <person name="Ma J."/>
        </authorList>
    </citation>
    <scope>NUCLEOTIDE SEQUENCE [LARGE SCALE GENOMIC DNA]</scope>
    <source>
        <strain evidence="3">CGMCC 4.7319</strain>
    </source>
</reference>
<evidence type="ECO:0000313" key="2">
    <source>
        <dbReference type="EMBL" id="GGM75306.1"/>
    </source>
</evidence>
<name>A0ABQ2HDP5_9PSEU</name>
<accession>A0ABQ2HDP5</accession>
<proteinExistence type="predicted"/>
<gene>
    <name evidence="2" type="ORF">GCM10011609_09060</name>
</gene>
<protein>
    <submittedName>
        <fullName evidence="2">Uncharacterized protein</fullName>
    </submittedName>
</protein>
<feature type="region of interest" description="Disordered" evidence="1">
    <location>
        <begin position="1"/>
        <end position="25"/>
    </location>
</feature>
<organism evidence="2 3">
    <name type="scientific">Lentzea pudingi</name>
    <dbReference type="NCBI Taxonomy" id="1789439"/>
    <lineage>
        <taxon>Bacteria</taxon>
        <taxon>Bacillati</taxon>
        <taxon>Actinomycetota</taxon>
        <taxon>Actinomycetes</taxon>
        <taxon>Pseudonocardiales</taxon>
        <taxon>Pseudonocardiaceae</taxon>
        <taxon>Lentzea</taxon>
    </lineage>
</organism>
<keyword evidence="3" id="KW-1185">Reference proteome</keyword>
<comment type="caution">
    <text evidence="2">The sequence shown here is derived from an EMBL/GenBank/DDBJ whole genome shotgun (WGS) entry which is preliminary data.</text>
</comment>
<sequence>MRGVGNDQEDGQEPPDLGIENVEEPPDLGIEMVPVALAGLRAELSEARGLARELAGLTPDQADSAWCDQLEYEYHDVGVGQATMARQLDRWRLTHPDAPGLDELAELIADVEPVRQALLQQLARLRCAGGVSGTPSLPGSGADP</sequence>
<evidence type="ECO:0000256" key="1">
    <source>
        <dbReference type="SAM" id="MobiDB-lite"/>
    </source>
</evidence>
<dbReference type="Proteomes" id="UP000597656">
    <property type="component" value="Unassembled WGS sequence"/>
</dbReference>